<evidence type="ECO:0000313" key="1">
    <source>
        <dbReference type="EMBL" id="KAI5398366.1"/>
    </source>
</evidence>
<organism evidence="1 2">
    <name type="scientific">Pisum sativum</name>
    <name type="common">Garden pea</name>
    <name type="synonym">Lathyrus oleraceus</name>
    <dbReference type="NCBI Taxonomy" id="3888"/>
    <lineage>
        <taxon>Eukaryota</taxon>
        <taxon>Viridiplantae</taxon>
        <taxon>Streptophyta</taxon>
        <taxon>Embryophyta</taxon>
        <taxon>Tracheophyta</taxon>
        <taxon>Spermatophyta</taxon>
        <taxon>Magnoliopsida</taxon>
        <taxon>eudicotyledons</taxon>
        <taxon>Gunneridae</taxon>
        <taxon>Pentapetalae</taxon>
        <taxon>rosids</taxon>
        <taxon>fabids</taxon>
        <taxon>Fabales</taxon>
        <taxon>Fabaceae</taxon>
        <taxon>Papilionoideae</taxon>
        <taxon>50 kb inversion clade</taxon>
        <taxon>NPAAA clade</taxon>
        <taxon>Hologalegina</taxon>
        <taxon>IRL clade</taxon>
        <taxon>Fabeae</taxon>
        <taxon>Lathyrus</taxon>
    </lineage>
</organism>
<sequence>MASKRGHVSRGLSSRVAPTPNALTFPNLKFLSEAHAGKFLKLVDYHIVRKKEFNLNDLREFYANAAFGDADSYTSYVRDLFCRPYSTWVIERGLALRLKLDEFLQIPRAWASFFVQTLEATSNQSQFIVKRCLGILAFFEGEPINLGRRAGVPVYLDDGMISMKSPLNGSFTPYEEMDNYFINQDQEQARRRDHMGA</sequence>
<reference evidence="1 2" key="1">
    <citation type="journal article" date="2022" name="Nat. Genet.">
        <title>Improved pea reference genome and pan-genome highlight genomic features and evolutionary characteristics.</title>
        <authorList>
            <person name="Yang T."/>
            <person name="Liu R."/>
            <person name="Luo Y."/>
            <person name="Hu S."/>
            <person name="Wang D."/>
            <person name="Wang C."/>
            <person name="Pandey M.K."/>
            <person name="Ge S."/>
            <person name="Xu Q."/>
            <person name="Li N."/>
            <person name="Li G."/>
            <person name="Huang Y."/>
            <person name="Saxena R.K."/>
            <person name="Ji Y."/>
            <person name="Li M."/>
            <person name="Yan X."/>
            <person name="He Y."/>
            <person name="Liu Y."/>
            <person name="Wang X."/>
            <person name="Xiang C."/>
            <person name="Varshney R.K."/>
            <person name="Ding H."/>
            <person name="Gao S."/>
            <person name="Zong X."/>
        </authorList>
    </citation>
    <scope>NUCLEOTIDE SEQUENCE [LARGE SCALE GENOMIC DNA]</scope>
    <source>
        <strain evidence="1 2">cv. Zhongwan 6</strain>
    </source>
</reference>
<name>A0A9D4WAA6_PEA</name>
<evidence type="ECO:0000313" key="2">
    <source>
        <dbReference type="Proteomes" id="UP001058974"/>
    </source>
</evidence>
<protein>
    <submittedName>
        <fullName evidence="1">Uncharacterized protein</fullName>
    </submittedName>
</protein>
<dbReference type="EMBL" id="JAMSHJ010000006">
    <property type="protein sequence ID" value="KAI5398366.1"/>
    <property type="molecule type" value="Genomic_DNA"/>
</dbReference>
<gene>
    <name evidence="1" type="ORF">KIW84_063960</name>
</gene>
<keyword evidence="2" id="KW-1185">Reference proteome</keyword>
<accession>A0A9D4WAA6</accession>
<dbReference type="Proteomes" id="UP001058974">
    <property type="component" value="Chromosome 6"/>
</dbReference>
<comment type="caution">
    <text evidence="1">The sequence shown here is derived from an EMBL/GenBank/DDBJ whole genome shotgun (WGS) entry which is preliminary data.</text>
</comment>
<dbReference type="AlphaFoldDB" id="A0A9D4WAA6"/>
<dbReference type="Gramene" id="Psat06G0396000-T1">
    <property type="protein sequence ID" value="KAI5398366.1"/>
    <property type="gene ID" value="KIW84_063960"/>
</dbReference>
<proteinExistence type="predicted"/>